<gene>
    <name evidence="9" type="ORF">CLV32_3505</name>
</gene>
<protein>
    <submittedName>
        <fullName evidence="9">Beta-galactosidase</fullName>
    </submittedName>
</protein>
<dbReference type="Pfam" id="PF21317">
    <property type="entry name" value="BetaGal_ABD_1"/>
    <property type="match status" value="1"/>
</dbReference>
<dbReference type="GO" id="GO:0004565">
    <property type="term" value="F:beta-galactosidase activity"/>
    <property type="evidence" value="ECO:0007669"/>
    <property type="project" value="InterPro"/>
</dbReference>
<dbReference type="InterPro" id="IPR048913">
    <property type="entry name" value="BetaGal_gal-bd"/>
</dbReference>
<dbReference type="InterPro" id="IPR026283">
    <property type="entry name" value="B-gal_1-like"/>
</dbReference>
<evidence type="ECO:0000259" key="6">
    <source>
        <dbReference type="Pfam" id="PF01301"/>
    </source>
</evidence>
<reference evidence="9 10" key="1">
    <citation type="submission" date="2019-03" db="EMBL/GenBank/DDBJ databases">
        <title>Genomic Encyclopedia of Archaeal and Bacterial Type Strains, Phase II (KMG-II): from individual species to whole genera.</title>
        <authorList>
            <person name="Goeker M."/>
        </authorList>
    </citation>
    <scope>NUCLEOTIDE SEQUENCE [LARGE SCALE GENOMIC DNA]</scope>
    <source>
        <strain evidence="9 10">DSM 19034</strain>
    </source>
</reference>
<feature type="domain" description="Glycoside hydrolase 35 catalytic" evidence="6">
    <location>
        <begin position="49"/>
        <end position="363"/>
    </location>
</feature>
<evidence type="ECO:0000259" key="7">
    <source>
        <dbReference type="Pfam" id="PF21317"/>
    </source>
</evidence>
<feature type="domain" description="Beta-galactosidase galactose-binding" evidence="8">
    <location>
        <begin position="543"/>
        <end position="597"/>
    </location>
</feature>
<feature type="domain" description="Beta-galactosidase 1-like first all-beta" evidence="7">
    <location>
        <begin position="407"/>
        <end position="517"/>
    </location>
</feature>
<dbReference type="InterPro" id="IPR001944">
    <property type="entry name" value="Glycoside_Hdrlase_35"/>
</dbReference>
<dbReference type="Pfam" id="PF01301">
    <property type="entry name" value="Glyco_hydro_35"/>
    <property type="match status" value="1"/>
</dbReference>
<evidence type="ECO:0000256" key="1">
    <source>
        <dbReference type="ARBA" id="ARBA00009809"/>
    </source>
</evidence>
<dbReference type="EMBL" id="SNWM01000004">
    <property type="protein sequence ID" value="TDO20870.1"/>
    <property type="molecule type" value="Genomic_DNA"/>
</dbReference>
<keyword evidence="2" id="KW-0378">Hydrolase</keyword>
<dbReference type="Pfam" id="PF21467">
    <property type="entry name" value="BetaGal_gal-bd"/>
    <property type="match status" value="1"/>
</dbReference>
<evidence type="ECO:0000256" key="4">
    <source>
        <dbReference type="PIRSR" id="PIRSR006336-1"/>
    </source>
</evidence>
<name>A0A4R6IEY1_9SPHI</name>
<dbReference type="Gene3D" id="2.60.120.260">
    <property type="entry name" value="Galactose-binding domain-like"/>
    <property type="match status" value="2"/>
</dbReference>
<dbReference type="InterPro" id="IPR031330">
    <property type="entry name" value="Gly_Hdrlase_35_cat"/>
</dbReference>
<evidence type="ECO:0000256" key="3">
    <source>
        <dbReference type="ARBA" id="ARBA00023295"/>
    </source>
</evidence>
<dbReference type="InterPro" id="IPR017853">
    <property type="entry name" value="GH"/>
</dbReference>
<evidence type="ECO:0000256" key="2">
    <source>
        <dbReference type="ARBA" id="ARBA00022801"/>
    </source>
</evidence>
<comment type="caution">
    <text evidence="9">The sequence shown here is derived from an EMBL/GenBank/DDBJ whole genome shotgun (WGS) entry which is preliminary data.</text>
</comment>
<feature type="active site" description="Nucleophile" evidence="4">
    <location>
        <position position="271"/>
    </location>
</feature>
<dbReference type="AlphaFoldDB" id="A0A4R6IEY1"/>
<evidence type="ECO:0000256" key="5">
    <source>
        <dbReference type="RuleBase" id="RU003679"/>
    </source>
</evidence>
<dbReference type="PIRSF" id="PIRSF006336">
    <property type="entry name" value="B-gal"/>
    <property type="match status" value="1"/>
</dbReference>
<organism evidence="9 10">
    <name type="scientific">Pedobacter duraquae</name>
    <dbReference type="NCBI Taxonomy" id="425511"/>
    <lineage>
        <taxon>Bacteria</taxon>
        <taxon>Pseudomonadati</taxon>
        <taxon>Bacteroidota</taxon>
        <taxon>Sphingobacteriia</taxon>
        <taxon>Sphingobacteriales</taxon>
        <taxon>Sphingobacteriaceae</taxon>
        <taxon>Pedobacter</taxon>
    </lineage>
</organism>
<dbReference type="PRINTS" id="PR00742">
    <property type="entry name" value="GLHYDRLASE35"/>
</dbReference>
<dbReference type="SUPFAM" id="SSF49785">
    <property type="entry name" value="Galactose-binding domain-like"/>
    <property type="match status" value="1"/>
</dbReference>
<keyword evidence="10" id="KW-1185">Reference proteome</keyword>
<dbReference type="GO" id="GO:0005975">
    <property type="term" value="P:carbohydrate metabolic process"/>
    <property type="evidence" value="ECO:0007669"/>
    <property type="project" value="InterPro"/>
</dbReference>
<dbReference type="PANTHER" id="PTHR23421">
    <property type="entry name" value="BETA-GALACTOSIDASE RELATED"/>
    <property type="match status" value="1"/>
</dbReference>
<dbReference type="Proteomes" id="UP000295499">
    <property type="component" value="Unassembled WGS sequence"/>
</dbReference>
<evidence type="ECO:0000259" key="8">
    <source>
        <dbReference type="Pfam" id="PF21467"/>
    </source>
</evidence>
<evidence type="ECO:0000313" key="9">
    <source>
        <dbReference type="EMBL" id="TDO20870.1"/>
    </source>
</evidence>
<dbReference type="InterPro" id="IPR008979">
    <property type="entry name" value="Galactose-bd-like_sf"/>
</dbReference>
<comment type="similarity">
    <text evidence="1 5">Belongs to the glycosyl hydrolase 35 family.</text>
</comment>
<dbReference type="Gene3D" id="3.20.20.80">
    <property type="entry name" value="Glycosidases"/>
    <property type="match status" value="1"/>
</dbReference>
<accession>A0A4R6IEY1</accession>
<proteinExistence type="inferred from homology"/>
<dbReference type="InterPro" id="IPR048912">
    <property type="entry name" value="BetaGal1-like_ABD1"/>
</dbReference>
<dbReference type="SUPFAM" id="SSF51445">
    <property type="entry name" value="(Trans)glycosidases"/>
    <property type="match status" value="1"/>
</dbReference>
<keyword evidence="3" id="KW-0326">Glycosidase</keyword>
<feature type="active site" description="Proton donor" evidence="4">
    <location>
        <position position="196"/>
    </location>
</feature>
<sequence>MVGQMESELVQSPVKKMKKNLLLIICLCCSFNSFSQKVKHTFELSKNDFLLDGKPFQIISGEIHYPRVPREAWRDRMKMAKAMGLNTIGTYVFWNLHEPQKGKFDFSGNNDIAEFVKIAKEEGLWVILRPSPYVCAEWEFGGYPYWLQTEKGLVVRSKDPQYLEEYRKYIDEVGRQLAPLQINHGGNVLMVQVENEYGSYAADKEYLDINRKMFIAAGFDGILYTCDPEADIKGGYLSGLLPAINGQDNPEKVKQMIDKYHDGKGPYFIAEWYPAWFDWWGAPHHTVPAEKYTGKLDSVLSAGISINMYMFHGGTTRGFMNGANYKDISPYEPQISSYDYDAPLDEAGNATDKFGQFRAVIEKHLPKGKSLPPVPASKAAIAIGPFKVSSNFSLFSTLPKGVKNEEPLTFEDLKQDYGYMLYRTKIAGGRKGLLQVKQLRDYAIVFVNQKRVGILDRRTLLDSLELQLPAGEIQLDIFVENMGRINFGKYLLENKKGITEHVLFAGEEVKKWEMFSLPFNDISAYTVKRSTSAEVGEGPVIKKGIFNISKVGDTYLDMTDWGKGVVWINGHNLGKYWSIGPQQTVYVPKEWLKIGKNEVSVLELLQPQQNLMKMIKTPILDKLQKQ</sequence>
<evidence type="ECO:0000313" key="10">
    <source>
        <dbReference type="Proteomes" id="UP000295499"/>
    </source>
</evidence>